<name>A0ABN9VIA5_9DINO</name>
<accession>A0ABN9VIA5</accession>
<organism evidence="2 3">
    <name type="scientific">Prorocentrum cordatum</name>
    <dbReference type="NCBI Taxonomy" id="2364126"/>
    <lineage>
        <taxon>Eukaryota</taxon>
        <taxon>Sar</taxon>
        <taxon>Alveolata</taxon>
        <taxon>Dinophyceae</taxon>
        <taxon>Prorocentrales</taxon>
        <taxon>Prorocentraceae</taxon>
        <taxon>Prorocentrum</taxon>
    </lineage>
</organism>
<protein>
    <submittedName>
        <fullName evidence="2">Uncharacterized protein</fullName>
    </submittedName>
</protein>
<evidence type="ECO:0000313" key="2">
    <source>
        <dbReference type="EMBL" id="CAK0872848.1"/>
    </source>
</evidence>
<evidence type="ECO:0000256" key="1">
    <source>
        <dbReference type="SAM" id="MobiDB-lite"/>
    </source>
</evidence>
<gene>
    <name evidence="2" type="ORF">PCOR1329_LOCUS58204</name>
</gene>
<dbReference type="EMBL" id="CAUYUJ010017210">
    <property type="protein sequence ID" value="CAK0872848.1"/>
    <property type="molecule type" value="Genomic_DNA"/>
</dbReference>
<feature type="non-terminal residue" evidence="2">
    <location>
        <position position="1"/>
    </location>
</feature>
<feature type="non-terminal residue" evidence="2">
    <location>
        <position position="222"/>
    </location>
</feature>
<evidence type="ECO:0000313" key="3">
    <source>
        <dbReference type="Proteomes" id="UP001189429"/>
    </source>
</evidence>
<keyword evidence="3" id="KW-1185">Reference proteome</keyword>
<sequence length="222" mass="23286">ADGPPTETALPLDTSSFFPHAHGVRARQEPPRLTEEELDEQDVALPGVGPEPLAMPEGMEEIAEAGPADTGEPIDLAMTRQRNATVLAELARVLQAGAAAPAGEAAAKLLAGLSRRALNEELLRLLRVLTQAAEGASELVVGASTADQAFDRAWRRAGLHSWDTLLVRWHTATTAGVHEDTADAAGVAEEGGAVEDGSVSEGPEAETALLELLVAYLQRAHE</sequence>
<feature type="region of interest" description="Disordered" evidence="1">
    <location>
        <begin position="1"/>
        <end position="39"/>
    </location>
</feature>
<feature type="compositionally biased region" description="Basic and acidic residues" evidence="1">
    <location>
        <begin position="26"/>
        <end position="35"/>
    </location>
</feature>
<proteinExistence type="predicted"/>
<reference evidence="2" key="1">
    <citation type="submission" date="2023-10" db="EMBL/GenBank/DDBJ databases">
        <authorList>
            <person name="Chen Y."/>
            <person name="Shah S."/>
            <person name="Dougan E. K."/>
            <person name="Thang M."/>
            <person name="Chan C."/>
        </authorList>
    </citation>
    <scope>NUCLEOTIDE SEQUENCE [LARGE SCALE GENOMIC DNA]</scope>
</reference>
<comment type="caution">
    <text evidence="2">The sequence shown here is derived from an EMBL/GenBank/DDBJ whole genome shotgun (WGS) entry which is preliminary data.</text>
</comment>
<dbReference type="Proteomes" id="UP001189429">
    <property type="component" value="Unassembled WGS sequence"/>
</dbReference>